<proteinExistence type="predicted"/>
<name>A0A8F2E4W8_9MOLU</name>
<dbReference type="PANTHER" id="PTHR30153:SF2">
    <property type="entry name" value="REPLICATIVE DNA HELICASE"/>
    <property type="match status" value="1"/>
</dbReference>
<keyword evidence="3" id="KW-0547">Nucleotide-binding</keyword>
<dbReference type="AlphaFoldDB" id="A0A8F2E4W8"/>
<keyword evidence="1" id="KW-0639">Primosome</keyword>
<dbReference type="InterPro" id="IPR027417">
    <property type="entry name" value="P-loop_NTPase"/>
</dbReference>
<dbReference type="SMART" id="SM00382">
    <property type="entry name" value="AAA"/>
    <property type="match status" value="1"/>
</dbReference>
<dbReference type="GO" id="GO:1990077">
    <property type="term" value="C:primosome complex"/>
    <property type="evidence" value="ECO:0007669"/>
    <property type="project" value="UniProtKB-KW"/>
</dbReference>
<keyword evidence="3" id="KW-0067">ATP-binding</keyword>
<evidence type="ECO:0000313" key="3">
    <source>
        <dbReference type="EMBL" id="QWT28840.1"/>
    </source>
</evidence>
<accession>A0A8F2E4W8</accession>
<dbReference type="GO" id="GO:0006269">
    <property type="term" value="P:DNA replication, synthesis of primer"/>
    <property type="evidence" value="ECO:0007669"/>
    <property type="project" value="UniProtKB-KW"/>
</dbReference>
<dbReference type="GO" id="GO:0005829">
    <property type="term" value="C:cytosol"/>
    <property type="evidence" value="ECO:0007669"/>
    <property type="project" value="TreeGrafter"/>
</dbReference>
<sequence>MLHLSNNKSKKSKLDNLVKNASGDFFGDFNDLFNVYRKYKQKNYVKPISTLIPELDRFTSGGLQKGQMWVIGARPGTGKTTLALNLMWEISCSFKNLKQKDNVLFISLEMSKFELIKKIISIASLSTNKDSTKFLNNYSDMLEGKNINSELNKKIAEVFNNELLPNNNYKILELLDDTNYEILFNLIEEAVAVKNVSCVIIDYFQLIGVGELIGTRTNQLADISKEFKKMAKRLNINVILLSQLNRDYEKKGKGNVPTLSDLKDTGSLEQDADFVGLLYENKDQSFSNFSNPNNQELSFLVAKNRNGSIGEFNLRFFREFSLVKSEETIENLEKTKKFKPSLKTHNNDDKSFLDLDYSENNEKTLGDDNGNNEW</sequence>
<evidence type="ECO:0000259" key="2">
    <source>
        <dbReference type="PROSITE" id="PS51199"/>
    </source>
</evidence>
<keyword evidence="3" id="KW-0378">Hydrolase</keyword>
<keyword evidence="3" id="KW-0347">Helicase</keyword>
<dbReference type="Pfam" id="PF03796">
    <property type="entry name" value="DnaB_C"/>
    <property type="match status" value="1"/>
</dbReference>
<dbReference type="EMBL" id="MT872814">
    <property type="protein sequence ID" value="QWT28840.1"/>
    <property type="molecule type" value="Genomic_DNA"/>
</dbReference>
<feature type="domain" description="SF4 helicase" evidence="2">
    <location>
        <begin position="41"/>
        <end position="330"/>
    </location>
</feature>
<dbReference type="PROSITE" id="PS51199">
    <property type="entry name" value="SF4_HELICASE"/>
    <property type="match status" value="1"/>
</dbReference>
<evidence type="ECO:0000256" key="1">
    <source>
        <dbReference type="ARBA" id="ARBA00022515"/>
    </source>
</evidence>
<dbReference type="PANTHER" id="PTHR30153">
    <property type="entry name" value="REPLICATIVE DNA HELICASE DNAB"/>
    <property type="match status" value="1"/>
</dbReference>
<reference evidence="3" key="1">
    <citation type="journal article" date="2021" name="Infect. Genet. Evol.">
        <title>Novel prophage-like sequences in Mycoplasma anserisalpingitidis.</title>
        <authorList>
            <person name="Kovacs A.B."/>
            <person name="Wehmann E."/>
            <person name="Svab D."/>
            <person name="Beko K."/>
            <person name="Grozner D."/>
            <person name="Mitter A."/>
            <person name="Bali K."/>
            <person name="Morrow C.J."/>
            <person name="Banyai K."/>
            <person name="Gyuranecz M."/>
        </authorList>
    </citation>
    <scope>NUCLEOTIDE SEQUENCE</scope>
    <source>
        <strain evidence="3">MYCAV675</strain>
    </source>
</reference>
<dbReference type="InterPro" id="IPR007694">
    <property type="entry name" value="DNA_helicase_DnaB-like_C"/>
</dbReference>
<dbReference type="Gene3D" id="3.40.50.300">
    <property type="entry name" value="P-loop containing nucleotide triphosphate hydrolases"/>
    <property type="match status" value="1"/>
</dbReference>
<protein>
    <submittedName>
        <fullName evidence="3">Replicative DNA helicase</fullName>
    </submittedName>
</protein>
<dbReference type="InterPro" id="IPR003593">
    <property type="entry name" value="AAA+_ATPase"/>
</dbReference>
<dbReference type="GO" id="GO:0003678">
    <property type="term" value="F:DNA helicase activity"/>
    <property type="evidence" value="ECO:0007669"/>
    <property type="project" value="InterPro"/>
</dbReference>
<dbReference type="GO" id="GO:0005524">
    <property type="term" value="F:ATP binding"/>
    <property type="evidence" value="ECO:0007669"/>
    <property type="project" value="InterPro"/>
</dbReference>
<organism evidence="3">
    <name type="scientific">Mycoplasma anserisalpingitidis</name>
    <dbReference type="NCBI Taxonomy" id="519450"/>
    <lineage>
        <taxon>Bacteria</taxon>
        <taxon>Bacillati</taxon>
        <taxon>Mycoplasmatota</taxon>
        <taxon>Mollicutes</taxon>
        <taxon>Mycoplasmataceae</taxon>
        <taxon>Mycoplasma</taxon>
    </lineage>
</organism>
<dbReference type="SUPFAM" id="SSF52540">
    <property type="entry name" value="P-loop containing nucleoside triphosphate hydrolases"/>
    <property type="match status" value="1"/>
</dbReference>
<feature type="non-terminal residue" evidence="3">
    <location>
        <position position="1"/>
    </location>
</feature>